<dbReference type="GO" id="GO:0043328">
    <property type="term" value="P:protein transport to vacuole involved in ubiquitin-dependent protein catabolic process via the multivesicular body sorting pathway"/>
    <property type="evidence" value="ECO:0007669"/>
    <property type="project" value="TreeGrafter"/>
</dbReference>
<proteinExistence type="predicted"/>
<dbReference type="GO" id="GO:0000814">
    <property type="term" value="C:ESCRT II complex"/>
    <property type="evidence" value="ECO:0007669"/>
    <property type="project" value="InterPro"/>
</dbReference>
<name>A0A1I7XGC5_HETBA</name>
<dbReference type="InterPro" id="IPR040608">
    <property type="entry name" value="Snf8/Vps36"/>
</dbReference>
<dbReference type="WBParaSite" id="Hba_16795">
    <property type="protein sequence ID" value="Hba_16795"/>
    <property type="gene ID" value="Hba_16795"/>
</dbReference>
<dbReference type="PANTHER" id="PTHR12806:SF0">
    <property type="entry name" value="VACUOLAR-SORTING PROTEIN SNF8"/>
    <property type="match status" value="1"/>
</dbReference>
<keyword evidence="1" id="KW-1185">Reference proteome</keyword>
<organism evidence="1 2">
    <name type="scientific">Heterorhabditis bacteriophora</name>
    <name type="common">Entomopathogenic nematode worm</name>
    <dbReference type="NCBI Taxonomy" id="37862"/>
    <lineage>
        <taxon>Eukaryota</taxon>
        <taxon>Metazoa</taxon>
        <taxon>Ecdysozoa</taxon>
        <taxon>Nematoda</taxon>
        <taxon>Chromadorea</taxon>
        <taxon>Rhabditida</taxon>
        <taxon>Rhabditina</taxon>
        <taxon>Rhabditomorpha</taxon>
        <taxon>Strongyloidea</taxon>
        <taxon>Heterorhabditidae</taxon>
        <taxon>Heterorhabditis</taxon>
    </lineage>
</organism>
<sequence length="192" mass="22394">MILLSLLIPLCVTTEDLLKDDGGWLTEEIYVVAQDGPCNIERHDANDLTQQEFLHRYAYQEPVIIYNIDNREFRERTSRSKMLSEWRDVSVVLNSANTYSYTRAKFIAKGEQMAGEQLMMFSKQLEDFIIRLEQFAHKHRDEIRKNSQFRRHFQEMCASVGVDPLASGKGFWAEKLGVGDFYYELAVQIVEV</sequence>
<accession>A0A1I7XGC5</accession>
<dbReference type="Gene3D" id="6.10.140.180">
    <property type="match status" value="1"/>
</dbReference>
<protein>
    <submittedName>
        <fullName evidence="2">Secreted protein</fullName>
    </submittedName>
</protein>
<dbReference type="AlphaFoldDB" id="A0A1I7XGC5"/>
<reference evidence="2" key="1">
    <citation type="submission" date="2016-11" db="UniProtKB">
        <authorList>
            <consortium name="WormBaseParasite"/>
        </authorList>
    </citation>
    <scope>IDENTIFICATION</scope>
</reference>
<evidence type="ECO:0000313" key="2">
    <source>
        <dbReference type="WBParaSite" id="Hba_16795"/>
    </source>
</evidence>
<dbReference type="Proteomes" id="UP000095283">
    <property type="component" value="Unplaced"/>
</dbReference>
<evidence type="ECO:0000313" key="1">
    <source>
        <dbReference type="Proteomes" id="UP000095283"/>
    </source>
</evidence>
<dbReference type="InterPro" id="IPR036390">
    <property type="entry name" value="WH_DNA-bd_sf"/>
</dbReference>
<dbReference type="InterPro" id="IPR016689">
    <property type="entry name" value="ESCRT-2_cplx_Snf8"/>
</dbReference>
<dbReference type="Pfam" id="PF04157">
    <property type="entry name" value="EAP30"/>
    <property type="match status" value="1"/>
</dbReference>
<dbReference type="PANTHER" id="PTHR12806">
    <property type="entry name" value="EAP30 SUBUNIT OF ELL COMPLEX"/>
    <property type="match status" value="1"/>
</dbReference>
<dbReference type="SUPFAM" id="SSF46785">
    <property type="entry name" value="Winged helix' DNA-binding domain"/>
    <property type="match status" value="1"/>
</dbReference>